<organism evidence="9 10">
    <name type="scientific">Enteractinococcus fodinae</name>
    <dbReference type="NCBI Taxonomy" id="684663"/>
    <lineage>
        <taxon>Bacteria</taxon>
        <taxon>Bacillati</taxon>
        <taxon>Actinomycetota</taxon>
        <taxon>Actinomycetes</taxon>
        <taxon>Micrococcales</taxon>
        <taxon>Micrococcaceae</taxon>
    </lineage>
</organism>
<evidence type="ECO:0000259" key="6">
    <source>
        <dbReference type="Pfam" id="PF00441"/>
    </source>
</evidence>
<keyword evidence="3 5" id="KW-0285">Flavoprotein</keyword>
<dbReference type="InterPro" id="IPR006091">
    <property type="entry name" value="Acyl-CoA_Oxase/DH_mid-dom"/>
</dbReference>
<comment type="similarity">
    <text evidence="2 5">Belongs to the acyl-CoA dehydrogenase family.</text>
</comment>
<dbReference type="PANTHER" id="PTHR43884:SF12">
    <property type="entry name" value="ISOVALERYL-COA DEHYDROGENASE, MITOCHONDRIAL-RELATED"/>
    <property type="match status" value="1"/>
</dbReference>
<dbReference type="Pfam" id="PF00441">
    <property type="entry name" value="Acyl-CoA_dh_1"/>
    <property type="match status" value="1"/>
</dbReference>
<dbReference type="InterPro" id="IPR009075">
    <property type="entry name" value="AcylCo_DH/oxidase_C"/>
</dbReference>
<comment type="caution">
    <text evidence="9">The sequence shown here is derived from an EMBL/GenBank/DDBJ whole genome shotgun (WGS) entry which is preliminary data.</text>
</comment>
<protein>
    <submittedName>
        <fullName evidence="9">Acyl-CoA dehydrogenase</fullName>
        <ecNumber evidence="9">1.3.8.7</ecNumber>
    </submittedName>
</protein>
<dbReference type="Gene3D" id="2.40.110.10">
    <property type="entry name" value="Butyryl-CoA Dehydrogenase, subunit A, domain 2"/>
    <property type="match status" value="1"/>
</dbReference>
<dbReference type="InterPro" id="IPR037069">
    <property type="entry name" value="AcylCoA_DH/ox_N_sf"/>
</dbReference>
<dbReference type="SUPFAM" id="SSF47203">
    <property type="entry name" value="Acyl-CoA dehydrogenase C-terminal domain-like"/>
    <property type="match status" value="1"/>
</dbReference>
<keyword evidence="5 9" id="KW-0560">Oxidoreductase</keyword>
<evidence type="ECO:0000313" key="9">
    <source>
        <dbReference type="EMBL" id="MDR7348234.1"/>
    </source>
</evidence>
<evidence type="ECO:0000256" key="3">
    <source>
        <dbReference type="ARBA" id="ARBA00022630"/>
    </source>
</evidence>
<dbReference type="PROSITE" id="PS00073">
    <property type="entry name" value="ACYL_COA_DH_2"/>
    <property type="match status" value="1"/>
</dbReference>
<dbReference type="GO" id="GO:0070991">
    <property type="term" value="F:medium-chain fatty acyl-CoA dehydrogenase activity"/>
    <property type="evidence" value="ECO:0007669"/>
    <property type="project" value="UniProtKB-EC"/>
</dbReference>
<name>A0ABU2B764_9MICC</name>
<dbReference type="Pfam" id="PF02771">
    <property type="entry name" value="Acyl-CoA_dh_N"/>
    <property type="match status" value="1"/>
</dbReference>
<evidence type="ECO:0000256" key="4">
    <source>
        <dbReference type="ARBA" id="ARBA00022827"/>
    </source>
</evidence>
<comment type="cofactor">
    <cofactor evidence="1 5">
        <name>FAD</name>
        <dbReference type="ChEBI" id="CHEBI:57692"/>
    </cofactor>
</comment>
<evidence type="ECO:0000259" key="8">
    <source>
        <dbReference type="Pfam" id="PF02771"/>
    </source>
</evidence>
<dbReference type="Gene3D" id="1.10.540.10">
    <property type="entry name" value="Acyl-CoA dehydrogenase/oxidase, N-terminal domain"/>
    <property type="match status" value="1"/>
</dbReference>
<keyword evidence="10" id="KW-1185">Reference proteome</keyword>
<dbReference type="InterPro" id="IPR006089">
    <property type="entry name" value="Acyl-CoA_DH_CS"/>
</dbReference>
<dbReference type="RefSeq" id="WP_310175221.1">
    <property type="nucleotide sequence ID" value="NZ_BAABHE010000002.1"/>
</dbReference>
<evidence type="ECO:0000256" key="5">
    <source>
        <dbReference type="RuleBase" id="RU362125"/>
    </source>
</evidence>
<feature type="domain" description="Acyl-CoA dehydrogenase/oxidase C-terminal" evidence="6">
    <location>
        <begin position="238"/>
        <end position="383"/>
    </location>
</feature>
<gene>
    <name evidence="9" type="ORF">J2S62_002491</name>
</gene>
<evidence type="ECO:0000256" key="1">
    <source>
        <dbReference type="ARBA" id="ARBA00001974"/>
    </source>
</evidence>
<dbReference type="PIRSF" id="PIRSF016578">
    <property type="entry name" value="HsaA"/>
    <property type="match status" value="1"/>
</dbReference>
<keyword evidence="4 5" id="KW-0274">FAD</keyword>
<dbReference type="InterPro" id="IPR013786">
    <property type="entry name" value="AcylCoA_DH/ox_N"/>
</dbReference>
<dbReference type="InterPro" id="IPR036250">
    <property type="entry name" value="AcylCo_DH-like_C"/>
</dbReference>
<dbReference type="InterPro" id="IPR046373">
    <property type="entry name" value="Acyl-CoA_Oxase/DH_mid-dom_sf"/>
</dbReference>
<evidence type="ECO:0000313" key="10">
    <source>
        <dbReference type="Proteomes" id="UP001183794"/>
    </source>
</evidence>
<dbReference type="PANTHER" id="PTHR43884">
    <property type="entry name" value="ACYL-COA DEHYDROGENASE"/>
    <property type="match status" value="1"/>
</dbReference>
<dbReference type="SUPFAM" id="SSF56645">
    <property type="entry name" value="Acyl-CoA dehydrogenase NM domain-like"/>
    <property type="match status" value="1"/>
</dbReference>
<dbReference type="Gene3D" id="1.20.140.10">
    <property type="entry name" value="Butyryl-CoA Dehydrogenase, subunit A, domain 3"/>
    <property type="match status" value="1"/>
</dbReference>
<dbReference type="InterPro" id="IPR009100">
    <property type="entry name" value="AcylCoA_DH/oxidase_NM_dom_sf"/>
</dbReference>
<proteinExistence type="inferred from homology"/>
<evidence type="ECO:0000259" key="7">
    <source>
        <dbReference type="Pfam" id="PF02770"/>
    </source>
</evidence>
<reference evidence="9 10" key="1">
    <citation type="submission" date="2023-07" db="EMBL/GenBank/DDBJ databases">
        <title>Sequencing the genomes of 1000 actinobacteria strains.</title>
        <authorList>
            <person name="Klenk H.-P."/>
        </authorList>
    </citation>
    <scope>NUCLEOTIDE SEQUENCE [LARGE SCALE GENOMIC DNA]</scope>
    <source>
        <strain evidence="9 10">DSM 22966</strain>
    </source>
</reference>
<dbReference type="Proteomes" id="UP001183794">
    <property type="component" value="Unassembled WGS sequence"/>
</dbReference>
<evidence type="ECO:0000256" key="2">
    <source>
        <dbReference type="ARBA" id="ARBA00009347"/>
    </source>
</evidence>
<accession>A0ABU2B764</accession>
<dbReference type="EMBL" id="JAVDYJ010000001">
    <property type="protein sequence ID" value="MDR7348234.1"/>
    <property type="molecule type" value="Genomic_DNA"/>
</dbReference>
<feature type="domain" description="Acyl-CoA oxidase/dehydrogenase middle" evidence="7">
    <location>
        <begin position="125"/>
        <end position="223"/>
    </location>
</feature>
<dbReference type="EC" id="1.3.8.7" evidence="9"/>
<sequence length="390" mass="43026">MMRRTIFNEDHDEFREMVREFVAQELVPVFDSFEENGKIDKSFLAKMGEMGLTGLQIPEEYGGGGQTDTFKYNAILTEETAYAATSLGTLRVHQDLVLPYIMSYANEEQKQRWLPGMAAGTMMTAIAMTEPGTGSDLTGIRTRAEWDGEQYILNGAKTFITGGVLADRVLVVARTSPFDENNRRGGLSIFVVDVESEGFEKGRELEKIGIKAQDTAELSFTDVKVPAEDLLGEEGKAFEYLSHNLPQERLTIAVNAVASAQAAINFAVEYAEERKVFGTSLKEFQNTKFVLAECSTEVQAAQALLDNALEAHDAGELSPADAARLKLFTTEVQARVVDKCLQVHGGYGYILEYPIARLYTDARVTRIYGGTSEIMKSIIAKDMGLSASRK</sequence>
<feature type="domain" description="Acyl-CoA dehydrogenase/oxidase N-terminal" evidence="8">
    <location>
        <begin position="8"/>
        <end position="120"/>
    </location>
</feature>
<dbReference type="Pfam" id="PF02770">
    <property type="entry name" value="Acyl-CoA_dh_M"/>
    <property type="match status" value="1"/>
</dbReference>